<evidence type="ECO:0000259" key="8">
    <source>
        <dbReference type="SMART" id="SM00833"/>
    </source>
</evidence>
<dbReference type="Gene3D" id="3.30.1220.10">
    <property type="entry name" value="CobW-like, C-terminal domain"/>
    <property type="match status" value="1"/>
</dbReference>
<dbReference type="Gene3D" id="3.40.50.300">
    <property type="entry name" value="P-loop containing nucleotide triphosphate hydrolases"/>
    <property type="match status" value="1"/>
</dbReference>
<dbReference type="InterPro" id="IPR036627">
    <property type="entry name" value="CobW-likC_sf"/>
</dbReference>
<dbReference type="RefSeq" id="WP_083260929.1">
    <property type="nucleotide sequence ID" value="NZ_CP014143.1"/>
</dbReference>
<keyword evidence="10" id="KW-1185">Reference proteome</keyword>
<keyword evidence="2" id="KW-0378">Hydrolase</keyword>
<dbReference type="OrthoDB" id="9808822at2"/>
<dbReference type="GO" id="GO:0000166">
    <property type="term" value="F:nucleotide binding"/>
    <property type="evidence" value="ECO:0007669"/>
    <property type="project" value="UniProtKB-KW"/>
</dbReference>
<dbReference type="Pfam" id="PF07683">
    <property type="entry name" value="CobW_C"/>
    <property type="match status" value="1"/>
</dbReference>
<keyword evidence="3" id="KW-0143">Chaperone</keyword>
<evidence type="ECO:0000256" key="5">
    <source>
        <dbReference type="ARBA" id="ARBA00045658"/>
    </source>
</evidence>
<dbReference type="PANTHER" id="PTHR13748:SF62">
    <property type="entry name" value="COBW DOMAIN-CONTAINING PROTEIN"/>
    <property type="match status" value="1"/>
</dbReference>
<dbReference type="InterPro" id="IPR011629">
    <property type="entry name" value="CobW-like_C"/>
</dbReference>
<dbReference type="Pfam" id="PF02492">
    <property type="entry name" value="cobW"/>
    <property type="match status" value="1"/>
</dbReference>
<evidence type="ECO:0000256" key="7">
    <source>
        <dbReference type="SAM" id="MobiDB-lite"/>
    </source>
</evidence>
<proteinExistence type="inferred from homology"/>
<evidence type="ECO:0000256" key="4">
    <source>
        <dbReference type="ARBA" id="ARBA00034320"/>
    </source>
</evidence>
<dbReference type="SMART" id="SM00833">
    <property type="entry name" value="CobW_C"/>
    <property type="match status" value="1"/>
</dbReference>
<dbReference type="InterPro" id="IPR051316">
    <property type="entry name" value="Zinc-reg_GTPase_activator"/>
</dbReference>
<reference evidence="10" key="1">
    <citation type="submission" date="2016-01" db="EMBL/GenBank/DDBJ databases">
        <title>Complete genome sequence of Microbulbifer sp. CCB-MM1, a halophile isolated from Matang Mangrove Forest, Perak.</title>
        <authorList>
            <person name="Moh T.H."/>
            <person name="Dinesh B."/>
            <person name="Lau N.-S."/>
            <person name="Go F."/>
            <person name="Alexander Chong S.-C."/>
        </authorList>
    </citation>
    <scope>NUCLEOTIDE SEQUENCE [LARGE SCALE GENOMIC DNA]</scope>
    <source>
        <strain evidence="10">CCB-MM1</strain>
    </source>
</reference>
<evidence type="ECO:0000313" key="9">
    <source>
        <dbReference type="EMBL" id="AOS97581.1"/>
    </source>
</evidence>
<gene>
    <name evidence="9" type="primary">yjiA</name>
    <name evidence="9" type="ORF">AUP74_02165</name>
</gene>
<dbReference type="InterPro" id="IPR003495">
    <property type="entry name" value="CobW/HypB/UreG_nucleotide-bd"/>
</dbReference>
<accession>A0A1C9W8X5</accession>
<comment type="similarity">
    <text evidence="4">Belongs to the SIMIBI class G3E GTPase family. ZNG1 subfamily.</text>
</comment>
<comment type="catalytic activity">
    <reaction evidence="6">
        <text>GTP + H2O = GDP + phosphate + H(+)</text>
        <dbReference type="Rhea" id="RHEA:19669"/>
        <dbReference type="ChEBI" id="CHEBI:15377"/>
        <dbReference type="ChEBI" id="CHEBI:15378"/>
        <dbReference type="ChEBI" id="CHEBI:37565"/>
        <dbReference type="ChEBI" id="CHEBI:43474"/>
        <dbReference type="ChEBI" id="CHEBI:58189"/>
    </reaction>
    <physiologicalReaction direction="left-to-right" evidence="6">
        <dbReference type="Rhea" id="RHEA:19670"/>
    </physiologicalReaction>
</comment>
<dbReference type="PANTHER" id="PTHR13748">
    <property type="entry name" value="COBW-RELATED"/>
    <property type="match status" value="1"/>
</dbReference>
<comment type="function">
    <text evidence="5">Zinc chaperone that directly transfers zinc cofactor to target proteins, thereby activating them. Zinc is transferred from the CXCC motif in the GTPase domain to the zinc binding site in target proteins in a process requiring GTP hydrolysis.</text>
</comment>
<dbReference type="STRING" id="1769779.AUP74_02165"/>
<protein>
    <submittedName>
        <fullName evidence="9">Putative GTP-binding protein YjiA</fullName>
    </submittedName>
</protein>
<organism evidence="9 10">
    <name type="scientific">Microbulbifer aggregans</name>
    <dbReference type="NCBI Taxonomy" id="1769779"/>
    <lineage>
        <taxon>Bacteria</taxon>
        <taxon>Pseudomonadati</taxon>
        <taxon>Pseudomonadota</taxon>
        <taxon>Gammaproteobacteria</taxon>
        <taxon>Cellvibrionales</taxon>
        <taxon>Microbulbiferaceae</taxon>
        <taxon>Microbulbifer</taxon>
    </lineage>
</organism>
<sequence length="364" mass="39573">MMTNKTQQDEQSEKSVSEDDRDVEDRFNEAHRGIMGLLFAAYQLRGRKLRAAEGSLPLTIIGGFLGSGKTTLLNHLLRSPHGRRLAVLVNDFGRINIDAALVASQTADMIQLTNGCACCAVSADLTNSLIEIAERDDPPDAIVLEASGIADPNGIVQVALSNPAIRLDGSLVVVDAETLQDLAASPLTGRLFRNQISAADLIVLSKVDLADDLQRSSAHHWLTAHYPGKRVIEAVRGDVQTNIVLGIETTRDPKAATTQSTDHVHDFESLSFTINAPLNRERLQAFFDALPTSVLRAKGVLNLTEAPSHRTIYQRVGQRWSYTEAEPWNDERPHSSLVLIGPAGALDQATLEEKLDACCADNNT</sequence>
<dbReference type="AlphaFoldDB" id="A0A1C9W8X5"/>
<evidence type="ECO:0000256" key="6">
    <source>
        <dbReference type="ARBA" id="ARBA00049117"/>
    </source>
</evidence>
<dbReference type="GO" id="GO:0016787">
    <property type="term" value="F:hydrolase activity"/>
    <property type="evidence" value="ECO:0007669"/>
    <property type="project" value="UniProtKB-KW"/>
</dbReference>
<evidence type="ECO:0000256" key="1">
    <source>
        <dbReference type="ARBA" id="ARBA00022741"/>
    </source>
</evidence>
<feature type="domain" description="CobW C-terminal" evidence="8">
    <location>
        <begin position="267"/>
        <end position="359"/>
    </location>
</feature>
<dbReference type="CDD" id="cd03112">
    <property type="entry name" value="CobW-like"/>
    <property type="match status" value="1"/>
</dbReference>
<dbReference type="Proteomes" id="UP000095672">
    <property type="component" value="Chromosome"/>
</dbReference>
<dbReference type="EMBL" id="CP014143">
    <property type="protein sequence ID" value="AOS97581.1"/>
    <property type="molecule type" value="Genomic_DNA"/>
</dbReference>
<name>A0A1C9W8X5_9GAMM</name>
<feature type="region of interest" description="Disordered" evidence="7">
    <location>
        <begin position="1"/>
        <end position="23"/>
    </location>
</feature>
<dbReference type="SUPFAM" id="SSF90002">
    <property type="entry name" value="Hypothetical protein YjiA, C-terminal domain"/>
    <property type="match status" value="1"/>
</dbReference>
<evidence type="ECO:0000256" key="3">
    <source>
        <dbReference type="ARBA" id="ARBA00023186"/>
    </source>
</evidence>
<keyword evidence="1" id="KW-0547">Nucleotide-binding</keyword>
<dbReference type="SUPFAM" id="SSF52540">
    <property type="entry name" value="P-loop containing nucleoside triphosphate hydrolases"/>
    <property type="match status" value="1"/>
</dbReference>
<feature type="compositionally biased region" description="Basic and acidic residues" evidence="7">
    <location>
        <begin position="7"/>
        <end position="23"/>
    </location>
</feature>
<dbReference type="KEGG" id="micc:AUP74_02165"/>
<dbReference type="InterPro" id="IPR027417">
    <property type="entry name" value="P-loop_NTPase"/>
</dbReference>
<evidence type="ECO:0000256" key="2">
    <source>
        <dbReference type="ARBA" id="ARBA00022801"/>
    </source>
</evidence>
<dbReference type="GO" id="GO:0005737">
    <property type="term" value="C:cytoplasm"/>
    <property type="evidence" value="ECO:0007669"/>
    <property type="project" value="TreeGrafter"/>
</dbReference>
<dbReference type="PATRIC" id="fig|1769779.3.peg.2164"/>
<evidence type="ECO:0000313" key="10">
    <source>
        <dbReference type="Proteomes" id="UP000095672"/>
    </source>
</evidence>